<gene>
    <name evidence="2" type="ORF">MYCFIDRAFT_209314</name>
</gene>
<proteinExistence type="predicted"/>
<dbReference type="STRING" id="383855.M2ZDX6"/>
<evidence type="ECO:0000256" key="1">
    <source>
        <dbReference type="SAM" id="MobiDB-lite"/>
    </source>
</evidence>
<protein>
    <recommendedName>
        <fullName evidence="4">Impact N-terminal domain-containing protein</fullName>
    </recommendedName>
</protein>
<dbReference type="EMBL" id="KB446566">
    <property type="protein sequence ID" value="EME77304.1"/>
    <property type="molecule type" value="Genomic_DNA"/>
</dbReference>
<dbReference type="GeneID" id="19336770"/>
<accession>M2ZDX6</accession>
<dbReference type="RefSeq" id="XP_007932075.1">
    <property type="nucleotide sequence ID" value="XM_007933884.1"/>
</dbReference>
<keyword evidence="3" id="KW-1185">Reference proteome</keyword>
<name>M2ZDX6_PSEFD</name>
<dbReference type="eggNOG" id="KOG3299">
    <property type="taxonomic scope" value="Eukaryota"/>
</dbReference>
<organism evidence="2 3">
    <name type="scientific">Pseudocercospora fijiensis (strain CIRAD86)</name>
    <name type="common">Black leaf streak disease fungus</name>
    <name type="synonym">Mycosphaerella fijiensis</name>
    <dbReference type="NCBI Taxonomy" id="383855"/>
    <lineage>
        <taxon>Eukaryota</taxon>
        <taxon>Fungi</taxon>
        <taxon>Dikarya</taxon>
        <taxon>Ascomycota</taxon>
        <taxon>Pezizomycotina</taxon>
        <taxon>Dothideomycetes</taxon>
        <taxon>Dothideomycetidae</taxon>
        <taxon>Mycosphaerellales</taxon>
        <taxon>Mycosphaerellaceae</taxon>
        <taxon>Pseudocercospora</taxon>
    </lineage>
</organism>
<dbReference type="HOGENOM" id="CLU_031573_1_0_1"/>
<evidence type="ECO:0000313" key="2">
    <source>
        <dbReference type="EMBL" id="EME77304.1"/>
    </source>
</evidence>
<dbReference type="KEGG" id="pfj:MYCFIDRAFT_209314"/>
<dbReference type="VEuPathDB" id="FungiDB:MYCFIDRAFT_209314"/>
<evidence type="ECO:0008006" key="4">
    <source>
        <dbReference type="Google" id="ProtNLM"/>
    </source>
</evidence>
<evidence type="ECO:0000313" key="3">
    <source>
        <dbReference type="Proteomes" id="UP000016932"/>
    </source>
</evidence>
<reference evidence="2 3" key="1">
    <citation type="journal article" date="2012" name="PLoS Pathog.">
        <title>Diverse lifestyles and strategies of plant pathogenesis encoded in the genomes of eighteen Dothideomycetes fungi.</title>
        <authorList>
            <person name="Ohm R.A."/>
            <person name="Feau N."/>
            <person name="Henrissat B."/>
            <person name="Schoch C.L."/>
            <person name="Horwitz B.A."/>
            <person name="Barry K.W."/>
            <person name="Condon B.J."/>
            <person name="Copeland A.C."/>
            <person name="Dhillon B."/>
            <person name="Glaser F."/>
            <person name="Hesse C.N."/>
            <person name="Kosti I."/>
            <person name="LaButti K."/>
            <person name="Lindquist E.A."/>
            <person name="Lucas S."/>
            <person name="Salamov A.A."/>
            <person name="Bradshaw R.E."/>
            <person name="Ciuffetti L."/>
            <person name="Hamelin R.C."/>
            <person name="Kema G.H.J."/>
            <person name="Lawrence C."/>
            <person name="Scott J.A."/>
            <person name="Spatafora J.W."/>
            <person name="Turgeon B.G."/>
            <person name="de Wit P.J.G.M."/>
            <person name="Zhong S."/>
            <person name="Goodwin S.B."/>
            <person name="Grigoriev I.V."/>
        </authorList>
    </citation>
    <scope>NUCLEOTIDE SEQUENCE [LARGE SCALE GENOMIC DNA]</scope>
    <source>
        <strain evidence="2 3">CIRAD86</strain>
    </source>
</reference>
<sequence length="435" mass="47571">MLFTVIDTGSPITHQKLIRIEFSMTLGRVSSRVFASSSSSSCYSLRKSSVRWGETNSTSIMSATQLQALLRFLTTDAKVPLATAISKARELQAAQLDSAEAIAKVKAEALQNTFPDAKMAKQIISAAKRVSKKRAAGDESTSPPKKKRKEGLFSDEPLPPAELEKSLELPSSDASEGELRKTVLFTNRAPLVLAFLVILLKHTMPEQPLSSRLSLSQAYVSITSRSRAVYLGLENGKSAEDEGFGQGQPTVVVGEKAIKVIRRWGYEWRNESSSDVKVKTEEALTNDQTESLESVEEQPALWALDLEALKKSGNERQPAMVQIGNNSNLPVYTPQSARAYLFKSFDTAPGSDASTSKKLTGVAKAAEKEQNLGKLLRALDILYEAWAAKLTPDELDSRTWNWYVKVRPAVADGAAGWGGKNELKLADILNLRPDP</sequence>
<dbReference type="OrthoDB" id="514070at2759"/>
<feature type="region of interest" description="Disordered" evidence="1">
    <location>
        <begin position="130"/>
        <end position="173"/>
    </location>
</feature>
<dbReference type="Proteomes" id="UP000016932">
    <property type="component" value="Unassembled WGS sequence"/>
</dbReference>
<dbReference type="AlphaFoldDB" id="M2ZDX6"/>